<dbReference type="NCBIfam" id="TIGR00476">
    <property type="entry name" value="selD"/>
    <property type="match status" value="1"/>
</dbReference>
<gene>
    <name evidence="9" type="primary">selD</name>
    <name evidence="9" type="ORF">ACFOX3_09365</name>
</gene>
<evidence type="ECO:0000256" key="5">
    <source>
        <dbReference type="ARBA" id="ARBA00023266"/>
    </source>
</evidence>
<dbReference type="Proteomes" id="UP001595840">
    <property type="component" value="Unassembled WGS sequence"/>
</dbReference>
<name>A0ABV8V3U8_9GAMM</name>
<protein>
    <submittedName>
        <fullName evidence="9">Selenide, water dikinase SelD</fullName>
        <ecNumber evidence="9">2.7.9.3</ecNumber>
    </submittedName>
</protein>
<dbReference type="NCBIfam" id="TIGR03169">
    <property type="entry name" value="Nterm_to_SelD"/>
    <property type="match status" value="1"/>
</dbReference>
<keyword evidence="2" id="KW-0547">Nucleotide-binding</keyword>
<dbReference type="SUPFAM" id="SSF56042">
    <property type="entry name" value="PurM C-terminal domain-like"/>
    <property type="match status" value="1"/>
</dbReference>
<evidence type="ECO:0000256" key="2">
    <source>
        <dbReference type="ARBA" id="ARBA00022741"/>
    </source>
</evidence>
<dbReference type="SUPFAM" id="SSF51905">
    <property type="entry name" value="FAD/NAD(P)-binding domain"/>
    <property type="match status" value="2"/>
</dbReference>
<accession>A0ABV8V3U8</accession>
<dbReference type="InterPro" id="IPR004536">
    <property type="entry name" value="SPS/SelD"/>
</dbReference>
<keyword evidence="5" id="KW-0711">Selenium</keyword>
<organism evidence="9 10">
    <name type="scientific">Simiduia curdlanivorans</name>
    <dbReference type="NCBI Taxonomy" id="1492769"/>
    <lineage>
        <taxon>Bacteria</taxon>
        <taxon>Pseudomonadati</taxon>
        <taxon>Pseudomonadota</taxon>
        <taxon>Gammaproteobacteria</taxon>
        <taxon>Cellvibrionales</taxon>
        <taxon>Cellvibrionaceae</taxon>
        <taxon>Simiduia</taxon>
    </lineage>
</organism>
<evidence type="ECO:0000256" key="1">
    <source>
        <dbReference type="ARBA" id="ARBA00022679"/>
    </source>
</evidence>
<evidence type="ECO:0000256" key="4">
    <source>
        <dbReference type="ARBA" id="ARBA00022840"/>
    </source>
</evidence>
<dbReference type="EMBL" id="JBHSCX010000006">
    <property type="protein sequence ID" value="MFC4362512.1"/>
    <property type="molecule type" value="Genomic_DNA"/>
</dbReference>
<keyword evidence="3" id="KW-0418">Kinase</keyword>
<keyword evidence="10" id="KW-1185">Reference proteome</keyword>
<dbReference type="InterPro" id="IPR036188">
    <property type="entry name" value="FAD/NAD-bd_sf"/>
</dbReference>
<evidence type="ECO:0000259" key="8">
    <source>
        <dbReference type="Pfam" id="PF07992"/>
    </source>
</evidence>
<dbReference type="RefSeq" id="WP_290260446.1">
    <property type="nucleotide sequence ID" value="NZ_JAUFQG010000004.1"/>
</dbReference>
<feature type="domain" description="FAD/NAD(P)-binding" evidence="8">
    <location>
        <begin position="9"/>
        <end position="302"/>
    </location>
</feature>
<dbReference type="CDD" id="cd02195">
    <property type="entry name" value="SelD"/>
    <property type="match status" value="1"/>
</dbReference>
<dbReference type="InterPro" id="IPR036921">
    <property type="entry name" value="PurM-like_N_sf"/>
</dbReference>
<evidence type="ECO:0000259" key="7">
    <source>
        <dbReference type="Pfam" id="PF02769"/>
    </source>
</evidence>
<dbReference type="EC" id="2.7.9.3" evidence="9"/>
<dbReference type="PANTHER" id="PTHR10256">
    <property type="entry name" value="SELENIDE, WATER DIKINASE"/>
    <property type="match status" value="1"/>
</dbReference>
<dbReference type="Gene3D" id="3.30.1330.10">
    <property type="entry name" value="PurM-like, N-terminal domain"/>
    <property type="match status" value="1"/>
</dbReference>
<keyword evidence="4" id="KW-0067">ATP-binding</keyword>
<dbReference type="PANTHER" id="PTHR10256:SF0">
    <property type="entry name" value="INACTIVE SELENIDE, WATER DIKINASE-LIKE PROTEIN-RELATED"/>
    <property type="match status" value="1"/>
</dbReference>
<dbReference type="Pfam" id="PF07992">
    <property type="entry name" value="Pyr_redox_2"/>
    <property type="match status" value="1"/>
</dbReference>
<evidence type="ECO:0000259" key="6">
    <source>
        <dbReference type="Pfam" id="PF00586"/>
    </source>
</evidence>
<reference evidence="10" key="1">
    <citation type="journal article" date="2019" name="Int. J. Syst. Evol. Microbiol.">
        <title>The Global Catalogue of Microorganisms (GCM) 10K type strain sequencing project: providing services to taxonomists for standard genome sequencing and annotation.</title>
        <authorList>
            <consortium name="The Broad Institute Genomics Platform"/>
            <consortium name="The Broad Institute Genome Sequencing Center for Infectious Disease"/>
            <person name="Wu L."/>
            <person name="Ma J."/>
        </authorList>
    </citation>
    <scope>NUCLEOTIDE SEQUENCE [LARGE SCALE GENOMIC DNA]</scope>
    <source>
        <strain evidence="10">CECT 8570</strain>
    </source>
</reference>
<evidence type="ECO:0000313" key="9">
    <source>
        <dbReference type="EMBL" id="MFC4362512.1"/>
    </source>
</evidence>
<keyword evidence="1 9" id="KW-0808">Transferase</keyword>
<dbReference type="GO" id="GO:0004756">
    <property type="term" value="F:selenide, water dikinase activity"/>
    <property type="evidence" value="ECO:0007669"/>
    <property type="project" value="UniProtKB-EC"/>
</dbReference>
<dbReference type="Gene3D" id="3.50.50.100">
    <property type="match status" value="1"/>
</dbReference>
<dbReference type="Pfam" id="PF02769">
    <property type="entry name" value="AIRS_C"/>
    <property type="match status" value="1"/>
</dbReference>
<dbReference type="InterPro" id="IPR010918">
    <property type="entry name" value="PurM-like_C_dom"/>
</dbReference>
<dbReference type="InterPro" id="IPR036676">
    <property type="entry name" value="PurM-like_C_sf"/>
</dbReference>
<evidence type="ECO:0000313" key="10">
    <source>
        <dbReference type="Proteomes" id="UP001595840"/>
    </source>
</evidence>
<sequence length="744" mass="79184">MNNTPIAQDLVLLGGGHAHALLISYWRMQPTAGIRLTLVSPEMYTPYSGMLPGLMAGLYSFEQAHIDLDRLCSAAGVRFIRAACTGLDLEAKKIRFADRPALEFDLLSINTGASPSLSVPGSAQFSLPVKPISALYPRWLTLLERLHANPSMAIAVVGGGAAAVEICAALRARAPKAQLALFFPEQQPLPGYGASFRTKMQRQLERLRVKLFPDHAIARVEPNLLIDQRDNSHAADEIFWCTNASAAPWFADSGLALDPQGFIQVNQHLQSTSHDNVFVAGDAAALVDQPRPKAGVFAVRQAPVLFNNLIATLLKQPLRAYRAQASFLSILSLGDGSAMATRANGVMPTLSGRWVWRWKDRIDRKFMAMFSALAPMPAQQASSIAPALWRDGDDAAPPLSELAMRCGGCGAKVGADILSKVVAELETVNRPEVLIGLDDPDDAAALRFDADTTIVQSVDQFRAIIDDPFLQGQIAAHHALSDLHAMHASPHSAQALVTLPFARDAITARDLSQLMAGALKVLNAENCQLTGGHTSEGLEASMGFAVNGIANTRMLTKAGLEVGDHLILTQPLGTGALFAARARGFSQGPWIAQALFYMAQSNRAAADILHAKGAHACTDVTGFGLAGHLMEMLKASHLSARLTLDAIPLLDGALACVTEGITSSLQPHNLRLQAGIEAVEQQLAKPRVQLLFDPQTSGGLLAGLPANQAAGALAALIEAGYNASVIGKVTPAAKHLVSLKYPQV</sequence>
<proteinExistence type="predicted"/>
<comment type="caution">
    <text evidence="9">The sequence shown here is derived from an EMBL/GenBank/DDBJ whole genome shotgun (WGS) entry which is preliminary data.</text>
</comment>
<dbReference type="Gene3D" id="3.90.650.10">
    <property type="entry name" value="PurM-like C-terminal domain"/>
    <property type="match status" value="1"/>
</dbReference>
<dbReference type="SUPFAM" id="SSF55326">
    <property type="entry name" value="PurM N-terminal domain-like"/>
    <property type="match status" value="1"/>
</dbReference>
<dbReference type="Pfam" id="PF00586">
    <property type="entry name" value="AIRS"/>
    <property type="match status" value="1"/>
</dbReference>
<evidence type="ECO:0000256" key="3">
    <source>
        <dbReference type="ARBA" id="ARBA00022777"/>
    </source>
</evidence>
<dbReference type="InterPro" id="IPR017584">
    <property type="entry name" value="Pyridine_nucleo_diS_OxRdtase_N"/>
</dbReference>
<dbReference type="InterPro" id="IPR023753">
    <property type="entry name" value="FAD/NAD-binding_dom"/>
</dbReference>
<feature type="domain" description="PurM-like C-terminal" evidence="7">
    <location>
        <begin position="561"/>
        <end position="734"/>
    </location>
</feature>
<dbReference type="InterPro" id="IPR016188">
    <property type="entry name" value="PurM-like_N"/>
</dbReference>
<feature type="domain" description="PurM-like N-terminal" evidence="6">
    <location>
        <begin position="441"/>
        <end position="548"/>
    </location>
</feature>